<comment type="caution">
    <text evidence="6">The sequence shown here is derived from an EMBL/GenBank/DDBJ whole genome shotgun (WGS) entry which is preliminary data.</text>
</comment>
<dbReference type="GO" id="GO:1902201">
    <property type="term" value="P:negative regulation of bacterial-type flagellum-dependent cell motility"/>
    <property type="evidence" value="ECO:0007669"/>
    <property type="project" value="TreeGrafter"/>
</dbReference>
<comment type="catalytic activity">
    <reaction evidence="2">
        <text>2 GTP = 3',3'-c-di-GMP + 2 diphosphate</text>
        <dbReference type="Rhea" id="RHEA:24898"/>
        <dbReference type="ChEBI" id="CHEBI:33019"/>
        <dbReference type="ChEBI" id="CHEBI:37565"/>
        <dbReference type="ChEBI" id="CHEBI:58805"/>
        <dbReference type="EC" id="2.7.7.65"/>
    </reaction>
</comment>
<feature type="domain" description="Response regulatory" evidence="4">
    <location>
        <begin position="11"/>
        <end position="127"/>
    </location>
</feature>
<evidence type="ECO:0000256" key="3">
    <source>
        <dbReference type="PROSITE-ProRule" id="PRU00169"/>
    </source>
</evidence>
<dbReference type="InterPro" id="IPR029787">
    <property type="entry name" value="Nucleotide_cyclase"/>
</dbReference>
<evidence type="ECO:0000259" key="5">
    <source>
        <dbReference type="PROSITE" id="PS50887"/>
    </source>
</evidence>
<dbReference type="EC" id="2.7.7.65" evidence="1"/>
<dbReference type="InterPro" id="IPR050469">
    <property type="entry name" value="Diguanylate_Cyclase"/>
</dbReference>
<dbReference type="FunFam" id="3.30.70.270:FF:000001">
    <property type="entry name" value="Diguanylate cyclase domain protein"/>
    <property type="match status" value="1"/>
</dbReference>
<dbReference type="InterPro" id="IPR011006">
    <property type="entry name" value="CheY-like_superfamily"/>
</dbReference>
<dbReference type="SUPFAM" id="SSF55073">
    <property type="entry name" value="Nucleotide cyclase"/>
    <property type="match status" value="1"/>
</dbReference>
<evidence type="ECO:0000259" key="4">
    <source>
        <dbReference type="PROSITE" id="PS50110"/>
    </source>
</evidence>
<evidence type="ECO:0000313" key="6">
    <source>
        <dbReference type="EMBL" id="KLE02621.1"/>
    </source>
</evidence>
<name>A0A0G9K853_9BACT</name>
<dbReference type="SMART" id="SM00267">
    <property type="entry name" value="GGDEF"/>
    <property type="match status" value="1"/>
</dbReference>
<dbReference type="PANTHER" id="PTHR45138:SF9">
    <property type="entry name" value="DIGUANYLATE CYCLASE DGCM-RELATED"/>
    <property type="match status" value="1"/>
</dbReference>
<dbReference type="NCBIfam" id="TIGR00254">
    <property type="entry name" value="GGDEF"/>
    <property type="match status" value="1"/>
</dbReference>
<dbReference type="SMART" id="SM00448">
    <property type="entry name" value="REC"/>
    <property type="match status" value="1"/>
</dbReference>
<feature type="modified residue" description="4-aspartylphosphate" evidence="3">
    <location>
        <position position="60"/>
    </location>
</feature>
<gene>
    <name evidence="6" type="ORF">AA20_00215</name>
</gene>
<keyword evidence="3" id="KW-0597">Phosphoprotein</keyword>
<accession>A0A0G9K853</accession>
<dbReference type="Gene3D" id="3.30.70.270">
    <property type="match status" value="1"/>
</dbReference>
<organism evidence="6 7">
    <name type="scientific">Aliarcobacter butzleri L348</name>
    <dbReference type="NCBI Taxonomy" id="1447256"/>
    <lineage>
        <taxon>Bacteria</taxon>
        <taxon>Pseudomonadati</taxon>
        <taxon>Campylobacterota</taxon>
        <taxon>Epsilonproteobacteria</taxon>
        <taxon>Campylobacterales</taxon>
        <taxon>Arcobacteraceae</taxon>
        <taxon>Aliarcobacter</taxon>
    </lineage>
</organism>
<dbReference type="Proteomes" id="UP000035514">
    <property type="component" value="Unassembled WGS sequence"/>
</dbReference>
<dbReference type="SUPFAM" id="SSF52172">
    <property type="entry name" value="CheY-like"/>
    <property type="match status" value="1"/>
</dbReference>
<dbReference type="InterPro" id="IPR043128">
    <property type="entry name" value="Rev_trsase/Diguanyl_cyclase"/>
</dbReference>
<dbReference type="EMBL" id="JAIQ01000016">
    <property type="protein sequence ID" value="KLE02621.1"/>
    <property type="molecule type" value="Genomic_DNA"/>
</dbReference>
<evidence type="ECO:0000313" key="7">
    <source>
        <dbReference type="Proteomes" id="UP000035514"/>
    </source>
</evidence>
<dbReference type="InterPro" id="IPR001789">
    <property type="entry name" value="Sig_transdc_resp-reg_receiver"/>
</dbReference>
<dbReference type="Pfam" id="PF00072">
    <property type="entry name" value="Response_reg"/>
    <property type="match status" value="1"/>
</dbReference>
<protein>
    <recommendedName>
        <fullName evidence="1">diguanylate cyclase</fullName>
        <ecNumber evidence="1">2.7.7.65</ecNumber>
    </recommendedName>
</protein>
<dbReference type="GO" id="GO:0000160">
    <property type="term" value="P:phosphorelay signal transduction system"/>
    <property type="evidence" value="ECO:0007669"/>
    <property type="project" value="InterPro"/>
</dbReference>
<dbReference type="PROSITE" id="PS50110">
    <property type="entry name" value="RESPONSE_REGULATORY"/>
    <property type="match status" value="1"/>
</dbReference>
<sequence length="307" mass="35171">MGKIMEFKKPTILVVDDMTTTLLLLHDLLKDTYEVKIAKSGTKALEILESPNDIDLILLDIEMPDINGYDVLRKIKNNDTIKNIPIIFITGKTSQEDEEYGLNLGAIDYITKPFNNVIVKLRIKNYLNLKIKNDMLEKLSMYDGLTNIRNRRYFDETFEKTFNEIKRDKKSLAVLMIDIDFFKPYNDNYGHGQGDETLRKVAKALEKTIKRASDFVARYGGEEFVILLKDINKDGVEAVANNLLNAVRELKITHEFSKIENYVTVSIGVSYYNSSSDITKLELLLKADETLYSVKNSGRNNFAILEV</sequence>
<dbReference type="GO" id="GO:0043709">
    <property type="term" value="P:cell adhesion involved in single-species biofilm formation"/>
    <property type="evidence" value="ECO:0007669"/>
    <property type="project" value="TreeGrafter"/>
</dbReference>
<dbReference type="PROSITE" id="PS50887">
    <property type="entry name" value="GGDEF"/>
    <property type="match status" value="1"/>
</dbReference>
<dbReference type="CDD" id="cd01949">
    <property type="entry name" value="GGDEF"/>
    <property type="match status" value="1"/>
</dbReference>
<feature type="domain" description="GGDEF" evidence="5">
    <location>
        <begin position="170"/>
        <end position="307"/>
    </location>
</feature>
<dbReference type="AlphaFoldDB" id="A0A0G9K853"/>
<dbReference type="PANTHER" id="PTHR45138">
    <property type="entry name" value="REGULATORY COMPONENTS OF SENSORY TRANSDUCTION SYSTEM"/>
    <property type="match status" value="1"/>
</dbReference>
<dbReference type="InterPro" id="IPR000160">
    <property type="entry name" value="GGDEF_dom"/>
</dbReference>
<dbReference type="Gene3D" id="3.40.50.2300">
    <property type="match status" value="1"/>
</dbReference>
<dbReference type="GO" id="GO:0005886">
    <property type="term" value="C:plasma membrane"/>
    <property type="evidence" value="ECO:0007669"/>
    <property type="project" value="TreeGrafter"/>
</dbReference>
<dbReference type="GO" id="GO:0052621">
    <property type="term" value="F:diguanylate cyclase activity"/>
    <property type="evidence" value="ECO:0007669"/>
    <property type="project" value="UniProtKB-EC"/>
</dbReference>
<dbReference type="Pfam" id="PF00990">
    <property type="entry name" value="GGDEF"/>
    <property type="match status" value="1"/>
</dbReference>
<dbReference type="PATRIC" id="fig|1447256.3.peg.41"/>
<evidence type="ECO:0000256" key="1">
    <source>
        <dbReference type="ARBA" id="ARBA00012528"/>
    </source>
</evidence>
<evidence type="ECO:0000256" key="2">
    <source>
        <dbReference type="ARBA" id="ARBA00034247"/>
    </source>
</evidence>
<proteinExistence type="predicted"/>
<reference evidence="6 7" key="1">
    <citation type="submission" date="2014-01" db="EMBL/GenBank/DDBJ databases">
        <title>Development of a Comparative Genomic Fingerprinting Assay for High Resolution Genotyping of Arcobacter butzleri.</title>
        <authorList>
            <person name="Webb A.L."/>
            <person name="Inglis G.D."/>
            <person name="Kruczkiewicz P."/>
            <person name="Selinger L.B."/>
            <person name="Taboada E.N."/>
        </authorList>
    </citation>
    <scope>NUCLEOTIDE SEQUENCE [LARGE SCALE GENOMIC DNA]</scope>
    <source>
        <strain evidence="6 7">L348</strain>
    </source>
</reference>